<evidence type="ECO:0000313" key="4">
    <source>
        <dbReference type="Proteomes" id="UP000346198"/>
    </source>
</evidence>
<dbReference type="EMBL" id="CAAHFH010000002">
    <property type="protein sequence ID" value="VGO21311.1"/>
    <property type="molecule type" value="Genomic_DNA"/>
</dbReference>
<evidence type="ECO:0000256" key="1">
    <source>
        <dbReference type="SAM" id="Coils"/>
    </source>
</evidence>
<reference evidence="3 4" key="1">
    <citation type="submission" date="2019-04" db="EMBL/GenBank/DDBJ databases">
        <authorList>
            <person name="Van Vliet M D."/>
        </authorList>
    </citation>
    <scope>NUCLEOTIDE SEQUENCE [LARGE SCALE GENOMIC DNA]</scope>
    <source>
        <strain evidence="3 4">F21</strain>
    </source>
</reference>
<proteinExistence type="predicted"/>
<protein>
    <submittedName>
        <fullName evidence="3">Uncharacterized protein</fullName>
    </submittedName>
</protein>
<name>A0A6C2UPV9_9BACT</name>
<gene>
    <name evidence="3" type="ORF">SCARR_03383</name>
</gene>
<evidence type="ECO:0000256" key="2">
    <source>
        <dbReference type="SAM" id="MobiDB-lite"/>
    </source>
</evidence>
<keyword evidence="1" id="KW-0175">Coiled coil</keyword>
<dbReference type="AlphaFoldDB" id="A0A6C2UPV9"/>
<feature type="coiled-coil region" evidence="1">
    <location>
        <begin position="32"/>
        <end position="59"/>
    </location>
</feature>
<dbReference type="RefSeq" id="WP_136062788.1">
    <property type="nucleotide sequence ID" value="NZ_CAAHFH010000002.1"/>
</dbReference>
<sequence>MAKKLVKLTFQDIVLSADAETIREAYEARLKIDELLVKREEAYRQIEAIELQVEELVGEEGLFVYPEPPVPVAGFSKPAPAARPAPPKPKPEPEVPEEEEAETEIAEEETTDEKSK</sequence>
<keyword evidence="4" id="KW-1185">Reference proteome</keyword>
<dbReference type="Proteomes" id="UP000346198">
    <property type="component" value="Unassembled WGS sequence"/>
</dbReference>
<feature type="compositionally biased region" description="Acidic residues" evidence="2">
    <location>
        <begin position="94"/>
        <end position="116"/>
    </location>
</feature>
<evidence type="ECO:0000313" key="3">
    <source>
        <dbReference type="EMBL" id="VGO21311.1"/>
    </source>
</evidence>
<accession>A0A6C2UPV9</accession>
<organism evidence="3 4">
    <name type="scientific">Pontiella sulfatireligans</name>
    <dbReference type="NCBI Taxonomy" id="2750658"/>
    <lineage>
        <taxon>Bacteria</taxon>
        <taxon>Pseudomonadati</taxon>
        <taxon>Kiritimatiellota</taxon>
        <taxon>Kiritimatiellia</taxon>
        <taxon>Kiritimatiellales</taxon>
        <taxon>Pontiellaceae</taxon>
        <taxon>Pontiella</taxon>
    </lineage>
</organism>
<feature type="region of interest" description="Disordered" evidence="2">
    <location>
        <begin position="73"/>
        <end position="116"/>
    </location>
</feature>